<dbReference type="GO" id="GO:0006412">
    <property type="term" value="P:translation"/>
    <property type="evidence" value="ECO:0007669"/>
    <property type="project" value="UniProtKB-UniRule"/>
</dbReference>
<dbReference type="Pfam" id="PF01245">
    <property type="entry name" value="Ribosomal_L19"/>
    <property type="match status" value="1"/>
</dbReference>
<reference evidence="9 10" key="1">
    <citation type="submission" date="2016-07" db="EMBL/GenBank/DDBJ databases">
        <title>Draft genome of Scalindua rubra, obtained from a brine-seawater interface in the Red Sea, sheds light on salt adaptation in anammox bacteria.</title>
        <authorList>
            <person name="Speth D.R."/>
            <person name="Lagkouvardos I."/>
            <person name="Wang Y."/>
            <person name="Qian P.-Y."/>
            <person name="Dutilh B.E."/>
            <person name="Jetten M.S."/>
        </authorList>
    </citation>
    <scope>NUCLEOTIDE SEQUENCE [LARGE SCALE GENOMIC DNA]</scope>
    <source>
        <strain evidence="9">BSI-1</strain>
    </source>
</reference>
<dbReference type="Proteomes" id="UP000094056">
    <property type="component" value="Unassembled WGS sequence"/>
</dbReference>
<dbReference type="PATRIC" id="fig|1872076.5.peg.1347"/>
<comment type="similarity">
    <text evidence="2 5">Belongs to the UPF0102 family.</text>
</comment>
<comment type="similarity">
    <text evidence="1 6 7">Belongs to the bacterial ribosomal protein bL19 family.</text>
</comment>
<dbReference type="InterPro" id="IPR001857">
    <property type="entry name" value="Ribosomal_bL19"/>
</dbReference>
<evidence type="ECO:0000256" key="4">
    <source>
        <dbReference type="ARBA" id="ARBA00023274"/>
    </source>
</evidence>
<dbReference type="PROSITE" id="PS01015">
    <property type="entry name" value="RIBOSOMAL_L19"/>
    <property type="match status" value="1"/>
</dbReference>
<dbReference type="NCBIfam" id="TIGR01024">
    <property type="entry name" value="rplS_bact"/>
    <property type="match status" value="1"/>
</dbReference>
<dbReference type="PANTHER" id="PTHR15680">
    <property type="entry name" value="RIBOSOMAL PROTEIN L19"/>
    <property type="match status" value="1"/>
</dbReference>
<keyword evidence="3 6" id="KW-0689">Ribosomal protein</keyword>
<dbReference type="Pfam" id="PF02021">
    <property type="entry name" value="UPF0102"/>
    <property type="match status" value="1"/>
</dbReference>
<dbReference type="InterPro" id="IPR038657">
    <property type="entry name" value="Ribosomal_bL19_sf"/>
</dbReference>
<dbReference type="InterPro" id="IPR003509">
    <property type="entry name" value="UPF0102_YraN-like"/>
</dbReference>
<dbReference type="FunFam" id="2.30.30.790:FF:000001">
    <property type="entry name" value="50S ribosomal protein L19"/>
    <property type="match status" value="1"/>
</dbReference>
<comment type="caution">
    <text evidence="9">The sequence shown here is derived from an EMBL/GenBank/DDBJ whole genome shotgun (WGS) entry which is preliminary data.</text>
</comment>
<evidence type="ECO:0000256" key="1">
    <source>
        <dbReference type="ARBA" id="ARBA00005781"/>
    </source>
</evidence>
<dbReference type="GO" id="GO:0003735">
    <property type="term" value="F:structural constituent of ribosome"/>
    <property type="evidence" value="ECO:0007669"/>
    <property type="project" value="InterPro"/>
</dbReference>
<dbReference type="Gene3D" id="2.30.30.790">
    <property type="match status" value="1"/>
</dbReference>
<evidence type="ECO:0000256" key="5">
    <source>
        <dbReference type="HAMAP-Rule" id="MF_00048"/>
    </source>
</evidence>
<keyword evidence="4 6" id="KW-0687">Ribonucleoprotein</keyword>
<dbReference type="GO" id="GO:0003676">
    <property type="term" value="F:nucleic acid binding"/>
    <property type="evidence" value="ECO:0007669"/>
    <property type="project" value="InterPro"/>
</dbReference>
<dbReference type="InterPro" id="IPR011856">
    <property type="entry name" value="tRNA_endonuc-like_dom_sf"/>
</dbReference>
<evidence type="ECO:0000256" key="2">
    <source>
        <dbReference type="ARBA" id="ARBA00006738"/>
    </source>
</evidence>
<evidence type="ECO:0000256" key="8">
    <source>
        <dbReference type="SAM" id="MobiDB-lite"/>
    </source>
</evidence>
<evidence type="ECO:0000313" key="10">
    <source>
        <dbReference type="Proteomes" id="UP000094056"/>
    </source>
</evidence>
<organism evidence="9 10">
    <name type="scientific">Candidatus Scalindua rubra</name>
    <dbReference type="NCBI Taxonomy" id="1872076"/>
    <lineage>
        <taxon>Bacteria</taxon>
        <taxon>Pseudomonadati</taxon>
        <taxon>Planctomycetota</taxon>
        <taxon>Candidatus Brocadiia</taxon>
        <taxon>Candidatus Brocadiales</taxon>
        <taxon>Candidatus Scalinduaceae</taxon>
        <taxon>Candidatus Scalindua</taxon>
    </lineage>
</organism>
<dbReference type="InterPro" id="IPR018257">
    <property type="entry name" value="Ribosomal_bL19_CS"/>
</dbReference>
<evidence type="ECO:0000256" key="3">
    <source>
        <dbReference type="ARBA" id="ARBA00022980"/>
    </source>
</evidence>
<dbReference type="SUPFAM" id="SSF52980">
    <property type="entry name" value="Restriction endonuclease-like"/>
    <property type="match status" value="1"/>
</dbReference>
<dbReference type="SUPFAM" id="SSF50104">
    <property type="entry name" value="Translation proteins SH3-like domain"/>
    <property type="match status" value="1"/>
</dbReference>
<proteinExistence type="inferred from homology"/>
<evidence type="ECO:0000256" key="6">
    <source>
        <dbReference type="HAMAP-Rule" id="MF_00402"/>
    </source>
</evidence>
<dbReference type="GO" id="GO:0022625">
    <property type="term" value="C:cytosolic large ribosomal subunit"/>
    <property type="evidence" value="ECO:0007669"/>
    <property type="project" value="TreeGrafter"/>
</dbReference>
<dbReference type="AlphaFoldDB" id="A0A1E3XDD6"/>
<dbReference type="InterPro" id="IPR011335">
    <property type="entry name" value="Restrct_endonuc-II-like"/>
</dbReference>
<dbReference type="HAMAP" id="MF_00402">
    <property type="entry name" value="Ribosomal_bL19"/>
    <property type="match status" value="1"/>
</dbReference>
<dbReference type="InterPro" id="IPR008991">
    <property type="entry name" value="Translation_prot_SH3-like_sf"/>
</dbReference>
<feature type="compositionally biased region" description="Basic residues" evidence="8">
    <location>
        <begin position="111"/>
        <end position="124"/>
    </location>
</feature>
<comment type="function">
    <text evidence="6 7">This protein is located at the 30S-50S ribosomal subunit interface and may play a role in the structure and function of the aminoacyl-tRNA binding site.</text>
</comment>
<gene>
    <name evidence="9" type="primary">rpl19</name>
    <name evidence="6" type="synonym">rplS</name>
    <name evidence="9" type="ORF">SCARUB_01170</name>
</gene>
<dbReference type="EMBL" id="MAYW01000022">
    <property type="protein sequence ID" value="ODS33651.1"/>
    <property type="molecule type" value="Genomic_DNA"/>
</dbReference>
<dbReference type="NCBIfam" id="TIGR00252">
    <property type="entry name" value="YraN family protein"/>
    <property type="match status" value="1"/>
</dbReference>
<evidence type="ECO:0000313" key="9">
    <source>
        <dbReference type="EMBL" id="ODS33651.1"/>
    </source>
</evidence>
<evidence type="ECO:0000256" key="7">
    <source>
        <dbReference type="RuleBase" id="RU000559"/>
    </source>
</evidence>
<dbReference type="PRINTS" id="PR00061">
    <property type="entry name" value="RIBOSOMALL19"/>
</dbReference>
<dbReference type="Gene3D" id="3.40.1350.10">
    <property type="match status" value="1"/>
</dbReference>
<dbReference type="NCBIfam" id="NF009150">
    <property type="entry name" value="PRK12497.1-3"/>
    <property type="match status" value="1"/>
</dbReference>
<name>A0A1E3XDD6_9BACT</name>
<accession>A0A1E3XDD6</accession>
<dbReference type="PANTHER" id="PTHR15680:SF9">
    <property type="entry name" value="LARGE RIBOSOMAL SUBUNIT PROTEIN BL19M"/>
    <property type="match status" value="1"/>
</dbReference>
<dbReference type="HAMAP" id="MF_00048">
    <property type="entry name" value="UPF0102"/>
    <property type="match status" value="1"/>
</dbReference>
<protein>
    <recommendedName>
        <fullName evidence="5 6">Multifunctional fusion protein</fullName>
    </recommendedName>
    <domain>
        <recommendedName>
            <fullName evidence="5">UPF0102 protein SCARUB_01170</fullName>
        </recommendedName>
    </domain>
    <domain>
        <recommendedName>
            <fullName evidence="6">Large ribosomal subunit protein bL19</fullName>
        </recommendedName>
    </domain>
</protein>
<feature type="region of interest" description="Disordered" evidence="8">
    <location>
        <begin position="109"/>
        <end position="131"/>
    </location>
</feature>
<sequence>MNIIDLVEKENMKKKVPKFQVGDLVDVHVKTFEGEKERIQIFNGIVIAKKGSGVRETFTVRRIVQGEGVERVFPLHSPNVADVKVKKSYRVRRAKLYYLREKSGKSARMKEIRRKVKRKAKKTNNVKAEKKTKNQVSPKELCIKGENLAKKFLKKKGYKILKRNYVCKSGEIDIIAYDKGVISFVEVKSRLSEDFGPPELAVTNEKRSKIIRTALNYLMANQIEDMDYRFDIVSILFKENDNNPDIELLKNAFTADGVFN</sequence>